<feature type="compositionally biased region" description="Basic and acidic residues" evidence="1">
    <location>
        <begin position="122"/>
        <end position="134"/>
    </location>
</feature>
<dbReference type="Gene3D" id="3.30.70.330">
    <property type="match status" value="1"/>
</dbReference>
<dbReference type="InterPro" id="IPR026960">
    <property type="entry name" value="RVT-Znf"/>
</dbReference>
<accession>A0A2Z6MXN2</accession>
<dbReference type="Gene3D" id="3.60.10.10">
    <property type="entry name" value="Endonuclease/exonuclease/phosphatase"/>
    <property type="match status" value="1"/>
</dbReference>
<dbReference type="PANTHER" id="PTHR33116">
    <property type="entry name" value="REVERSE TRANSCRIPTASE ZINC-BINDING DOMAIN-CONTAINING PROTEIN-RELATED-RELATED"/>
    <property type="match status" value="1"/>
</dbReference>
<protein>
    <recommendedName>
        <fullName evidence="2">Reverse transcriptase domain-containing protein</fullName>
    </recommendedName>
</protein>
<proteinExistence type="predicted"/>
<dbReference type="InterPro" id="IPR036691">
    <property type="entry name" value="Endo/exonu/phosph_ase_sf"/>
</dbReference>
<dbReference type="SUPFAM" id="SSF54928">
    <property type="entry name" value="RNA-binding domain, RBD"/>
    <property type="match status" value="1"/>
</dbReference>
<dbReference type="Pfam" id="PF13966">
    <property type="entry name" value="zf-RVT"/>
    <property type="match status" value="1"/>
</dbReference>
<evidence type="ECO:0000256" key="1">
    <source>
        <dbReference type="SAM" id="MobiDB-lite"/>
    </source>
</evidence>
<dbReference type="InterPro" id="IPR012677">
    <property type="entry name" value="Nucleotide-bd_a/b_plait_sf"/>
</dbReference>
<dbReference type="CDD" id="cd01650">
    <property type="entry name" value="RT_nLTR_like"/>
    <property type="match status" value="1"/>
</dbReference>
<dbReference type="GO" id="GO:0003676">
    <property type="term" value="F:nucleic acid binding"/>
    <property type="evidence" value="ECO:0007669"/>
    <property type="project" value="InterPro"/>
</dbReference>
<sequence length="1386" mass="157836">MGEDDGHEWKIPKGRHRHRIDNCHYRLDIATDKNFNKAYNDNLTTYIFTDFPNNFGAKSLFNAFHHYGDIKEVVIPAKRDKGGKRFGFACFDRVNDPGLFATELDTIIIGRNKISMNLSRFQRSEGNKHSGERRLGKKGGWDNNRSGYVTRNNIHSTHQQVCEVKEDSYAQAVRRGGVKGHVEKPRSVALAYEVEENDMARLKNAFVGVVENPGMTYNIQNAFHSQGYFSVKVTPLGSNLTLLEGQEEGEVQALMDDANEWLNQWFRVIRPWNPKDVDMDRIVWLRVFGIPAHAWNDNFFAQISKPWGCFMNADDTTSKKLSMDVARLLIRTSCHKPVDEFIDVKINGELFHLRVVEDSYGPMRLMVPQTQGQNGRANSDDDDDEEEEGTRWLAVEEEVERDSEGECENLIALNSCVNANNHPLNVFDQVEVTNEHREERVENSNKSFNEDSNFNSKYLNSMEGCTDVVGGGVRKDSLSEIDGEGMGQVDGEGGPTLTINSNQIVIGGDILCCSSIKSAEIRNCNKKFLNKYEQEVASKVWKGAVELGVGENSLVGRSCMKKGIKGSTMEECIQELGSSSIGRPFGRVELEGKVVYIVNIYSPCNLSGKKKLWEELVALKNQSDGGEWCLGGDFNAVLHQSERKGSSADSRQGERDLFNSFVEEMEVTDVPVLGKKAYILKEKFRMLKECLRQWNREVFGFLDLNIEKTVKDLNDIEGMLRGDETDLELIRREGLNKEFWKQLHLKESLLKQKSRLKWVKEGDSNTRFFHESIKCRRRRNQIVALKDGEQWIQGVEEVKGYVQNYFENNFKERWESRPILSGLQFQSLSAEDKFMLTAPFSIEEVREAIWCSDGNKCPGPDSTAILPKAFTASFLTIIPKKDHPQCLSDYRPICLVSCVYKILSKTWLKEEKDKCLFFKVDFERAYDTVNWKFLEYMMVRMGFSELWRQWMQACIFQSTMSVIVNGSPTGDFKVGKGLRQGDPLSPFLFLIVAEGLTGLMNKAVENGRFHGYKVSNNILFHTLQFADDTIIMGDGNWDNLWTIKIVLRSFEIVSGLKVNFYKSKLYGINLIDSFLRASSSFLHCGVESIPFRFLGIPVGANPRRKATWSPILDSMKKDLVIGMLRRAGVLKELVSIQRRFLWAGGLDNNKICWVSWERICQSKENGDTVLLEKIFYTEKGGMVLRKRLFGGGIYGGTTPLRDLFPSLYVKSSQANGLISAMGIWDHEIWTWKLEWTDLLSVTETTSAHDLWLILDQVRPSRIGADRRRWKPHVAGVITVNTAYAALEKRSDVVEMQTNTAKALKFMWKNNVPSKVSIFGWRLLIDKLPTKEALYNRGVITNILERCVLCHNDVEDINHIFFICTASEQVVQGVMLMLISLTGVTIS</sequence>
<dbReference type="CDD" id="cd00590">
    <property type="entry name" value="RRM_SF"/>
    <property type="match status" value="1"/>
</dbReference>
<evidence type="ECO:0000313" key="3">
    <source>
        <dbReference type="EMBL" id="GAU23839.1"/>
    </source>
</evidence>
<feature type="region of interest" description="Disordered" evidence="1">
    <location>
        <begin position="367"/>
        <end position="389"/>
    </location>
</feature>
<organism evidence="3 4">
    <name type="scientific">Trifolium subterraneum</name>
    <name type="common">Subterranean clover</name>
    <dbReference type="NCBI Taxonomy" id="3900"/>
    <lineage>
        <taxon>Eukaryota</taxon>
        <taxon>Viridiplantae</taxon>
        <taxon>Streptophyta</taxon>
        <taxon>Embryophyta</taxon>
        <taxon>Tracheophyta</taxon>
        <taxon>Spermatophyta</taxon>
        <taxon>Magnoliopsida</taxon>
        <taxon>eudicotyledons</taxon>
        <taxon>Gunneridae</taxon>
        <taxon>Pentapetalae</taxon>
        <taxon>rosids</taxon>
        <taxon>fabids</taxon>
        <taxon>Fabales</taxon>
        <taxon>Fabaceae</taxon>
        <taxon>Papilionoideae</taxon>
        <taxon>50 kb inversion clade</taxon>
        <taxon>NPAAA clade</taxon>
        <taxon>Hologalegina</taxon>
        <taxon>IRL clade</taxon>
        <taxon>Trifolieae</taxon>
        <taxon>Trifolium</taxon>
    </lineage>
</organism>
<dbReference type="SUPFAM" id="SSF56672">
    <property type="entry name" value="DNA/RNA polymerases"/>
    <property type="match status" value="1"/>
</dbReference>
<dbReference type="Pfam" id="PF00078">
    <property type="entry name" value="RVT_1"/>
    <property type="match status" value="1"/>
</dbReference>
<dbReference type="PROSITE" id="PS50878">
    <property type="entry name" value="RT_POL"/>
    <property type="match status" value="1"/>
</dbReference>
<evidence type="ECO:0000313" key="4">
    <source>
        <dbReference type="Proteomes" id="UP000242715"/>
    </source>
</evidence>
<dbReference type="EMBL" id="DF973278">
    <property type="protein sequence ID" value="GAU23839.1"/>
    <property type="molecule type" value="Genomic_DNA"/>
</dbReference>
<dbReference type="Proteomes" id="UP000242715">
    <property type="component" value="Unassembled WGS sequence"/>
</dbReference>
<dbReference type="SUPFAM" id="SSF56219">
    <property type="entry name" value="DNase I-like"/>
    <property type="match status" value="1"/>
</dbReference>
<dbReference type="InterPro" id="IPR043502">
    <property type="entry name" value="DNA/RNA_pol_sf"/>
</dbReference>
<keyword evidence="4" id="KW-1185">Reference proteome</keyword>
<name>A0A2Z6MXN2_TRISU</name>
<feature type="domain" description="Reverse transcriptase" evidence="2">
    <location>
        <begin position="859"/>
        <end position="1098"/>
    </location>
</feature>
<dbReference type="PANTHER" id="PTHR33116:SF78">
    <property type="entry name" value="OS12G0587133 PROTEIN"/>
    <property type="match status" value="1"/>
</dbReference>
<evidence type="ECO:0000259" key="2">
    <source>
        <dbReference type="PROSITE" id="PS50878"/>
    </source>
</evidence>
<dbReference type="InterPro" id="IPR035979">
    <property type="entry name" value="RBD_domain_sf"/>
</dbReference>
<gene>
    <name evidence="3" type="ORF">TSUD_380010</name>
</gene>
<reference evidence="4" key="1">
    <citation type="journal article" date="2017" name="Front. Plant Sci.">
        <title>Climate Clever Clovers: New Paradigm to Reduce the Environmental Footprint of Ruminants by Breeding Low Methanogenic Forages Utilizing Haplotype Variation.</title>
        <authorList>
            <person name="Kaur P."/>
            <person name="Appels R."/>
            <person name="Bayer P.E."/>
            <person name="Keeble-Gagnere G."/>
            <person name="Wang J."/>
            <person name="Hirakawa H."/>
            <person name="Shirasawa K."/>
            <person name="Vercoe P."/>
            <person name="Stefanova K."/>
            <person name="Durmic Z."/>
            <person name="Nichols P."/>
            <person name="Revell C."/>
            <person name="Isobe S.N."/>
            <person name="Edwards D."/>
            <person name="Erskine W."/>
        </authorList>
    </citation>
    <scope>NUCLEOTIDE SEQUENCE [LARGE SCALE GENOMIC DNA]</scope>
    <source>
        <strain evidence="4">cv. Daliak</strain>
    </source>
</reference>
<feature type="compositionally biased region" description="Polar residues" evidence="1">
    <location>
        <begin position="368"/>
        <end position="377"/>
    </location>
</feature>
<feature type="region of interest" description="Disordered" evidence="1">
    <location>
        <begin position="122"/>
        <end position="147"/>
    </location>
</feature>
<dbReference type="InterPro" id="IPR000477">
    <property type="entry name" value="RT_dom"/>
</dbReference>
<dbReference type="OrthoDB" id="1744977at2759"/>